<comment type="caution">
    <text evidence="3">The sequence shown here is derived from an EMBL/GenBank/DDBJ whole genome shotgun (WGS) entry which is preliminary data.</text>
</comment>
<dbReference type="PANTHER" id="PTHR15503:SF22">
    <property type="entry name" value="TRANSPOSON TY3-I GAG POLYPROTEIN"/>
    <property type="match status" value="1"/>
</dbReference>
<reference evidence="3" key="2">
    <citation type="journal article" date="2019" name="IMA Fungus">
        <title>Genome sequencing and comparison of five Tilletia species to identify candidate genes for the detection of regulated species infecting wheat.</title>
        <authorList>
            <person name="Nguyen H.D.T."/>
            <person name="Sultana T."/>
            <person name="Kesanakurti P."/>
            <person name="Hambleton S."/>
        </authorList>
    </citation>
    <scope>NUCLEOTIDE SEQUENCE</scope>
    <source>
        <strain evidence="3">DAOMC 236422</strain>
    </source>
</reference>
<sequence>MSSSTRSQASLLQETLDVALARLQALEDAQAVTAQENLELRQRLEVQGPLHPPPAAPHNNPREPKVNSPETFHGRNKSKLGHFLLGLNIVIKTQSARFPDDDTKINYAVSFLRDDAMAWVEPFASKTPEEQPAFMKSYHLFIKELKTIFGDLDEVATAERNIRLLRQLGPASTYFADFRRYAAVLDWNDSALASQVYVGLKDPIKDELARTGRPDGLDQLIEICTRMDNRLHERQVERERPVTTTRATSTTNNTSNYSNNYGNNGNTNRAQTTYVVKREAGATTALPRGPLSEQEKERRRREGLCNYCGSSDHLLAACPLAKPLQPRPADVRNDRQHG</sequence>
<accession>A0A8X7T0M1</accession>
<proteinExistence type="predicted"/>
<dbReference type="AlphaFoldDB" id="A0A8X7T0M1"/>
<protein>
    <recommendedName>
        <fullName evidence="2">Retrotransposon gag domain-containing protein</fullName>
    </recommendedName>
</protein>
<dbReference type="EMBL" id="LWDG02001306">
    <property type="protein sequence ID" value="KAE8258342.1"/>
    <property type="molecule type" value="Genomic_DNA"/>
</dbReference>
<dbReference type="Proteomes" id="UP000078113">
    <property type="component" value="Unassembled WGS sequence"/>
</dbReference>
<evidence type="ECO:0000259" key="2">
    <source>
        <dbReference type="Pfam" id="PF03732"/>
    </source>
</evidence>
<evidence type="ECO:0000256" key="1">
    <source>
        <dbReference type="SAM" id="MobiDB-lite"/>
    </source>
</evidence>
<keyword evidence="4" id="KW-1185">Reference proteome</keyword>
<feature type="region of interest" description="Disordered" evidence="1">
    <location>
        <begin position="48"/>
        <end position="73"/>
    </location>
</feature>
<gene>
    <name evidence="3" type="ORF">A4X09_0g7860</name>
</gene>
<organism evidence="3 4">
    <name type="scientific">Tilletia walkeri</name>
    <dbReference type="NCBI Taxonomy" id="117179"/>
    <lineage>
        <taxon>Eukaryota</taxon>
        <taxon>Fungi</taxon>
        <taxon>Dikarya</taxon>
        <taxon>Basidiomycota</taxon>
        <taxon>Ustilaginomycotina</taxon>
        <taxon>Exobasidiomycetes</taxon>
        <taxon>Tilletiales</taxon>
        <taxon>Tilletiaceae</taxon>
        <taxon>Tilletia</taxon>
    </lineage>
</organism>
<feature type="compositionally biased region" description="Low complexity" evidence="1">
    <location>
        <begin position="243"/>
        <end position="268"/>
    </location>
</feature>
<dbReference type="InterPro" id="IPR032567">
    <property type="entry name" value="RTL1-rel"/>
</dbReference>
<reference evidence="3" key="1">
    <citation type="submission" date="2016-04" db="EMBL/GenBank/DDBJ databases">
        <authorList>
            <person name="Nguyen H.D."/>
            <person name="Samba Siva P."/>
            <person name="Cullis J."/>
            <person name="Levesque C.A."/>
            <person name="Hambleton S."/>
        </authorList>
    </citation>
    <scope>NUCLEOTIDE SEQUENCE</scope>
    <source>
        <strain evidence="3">DAOMC 236422</strain>
    </source>
</reference>
<dbReference type="Pfam" id="PF03732">
    <property type="entry name" value="Retrotrans_gag"/>
    <property type="match status" value="1"/>
</dbReference>
<name>A0A8X7T0M1_9BASI</name>
<feature type="region of interest" description="Disordered" evidence="1">
    <location>
        <begin position="236"/>
        <end position="268"/>
    </location>
</feature>
<dbReference type="InterPro" id="IPR005162">
    <property type="entry name" value="Retrotrans_gag_dom"/>
</dbReference>
<feature type="domain" description="Retrotransposon gag" evidence="2">
    <location>
        <begin position="107"/>
        <end position="201"/>
    </location>
</feature>
<feature type="non-terminal residue" evidence="3">
    <location>
        <position position="338"/>
    </location>
</feature>
<dbReference type="PANTHER" id="PTHR15503">
    <property type="entry name" value="LDOC1 RELATED"/>
    <property type="match status" value="1"/>
</dbReference>
<evidence type="ECO:0000313" key="3">
    <source>
        <dbReference type="EMBL" id="KAE8258342.1"/>
    </source>
</evidence>
<evidence type="ECO:0000313" key="4">
    <source>
        <dbReference type="Proteomes" id="UP000078113"/>
    </source>
</evidence>